<dbReference type="EMBL" id="AZIM01006792">
    <property type="protein sequence ID" value="ETE58408.1"/>
    <property type="molecule type" value="Genomic_DNA"/>
</dbReference>
<name>V8N9S6_OPHHA</name>
<organism evidence="3 4">
    <name type="scientific">Ophiophagus hannah</name>
    <name type="common">King cobra</name>
    <name type="synonym">Naja hannah</name>
    <dbReference type="NCBI Taxonomy" id="8665"/>
    <lineage>
        <taxon>Eukaryota</taxon>
        <taxon>Metazoa</taxon>
        <taxon>Chordata</taxon>
        <taxon>Craniata</taxon>
        <taxon>Vertebrata</taxon>
        <taxon>Euteleostomi</taxon>
        <taxon>Lepidosauria</taxon>
        <taxon>Squamata</taxon>
        <taxon>Bifurcata</taxon>
        <taxon>Unidentata</taxon>
        <taxon>Episquamata</taxon>
        <taxon>Toxicofera</taxon>
        <taxon>Serpentes</taxon>
        <taxon>Colubroidea</taxon>
        <taxon>Elapidae</taxon>
        <taxon>Elapinae</taxon>
        <taxon>Ophiophagus</taxon>
    </lineage>
</organism>
<dbReference type="Gene3D" id="1.25.40.690">
    <property type="match status" value="1"/>
</dbReference>
<dbReference type="AlphaFoldDB" id="V8N9S6"/>
<accession>V8N9S6</accession>
<feature type="non-terminal residue" evidence="3">
    <location>
        <position position="1"/>
    </location>
</feature>
<dbReference type="InterPro" id="IPR021967">
    <property type="entry name" value="Nup98_C"/>
</dbReference>
<dbReference type="OrthoDB" id="9329801at2759"/>
<proteinExistence type="predicted"/>
<reference evidence="3 4" key="1">
    <citation type="journal article" date="2013" name="Proc. Natl. Acad. Sci. U.S.A.">
        <title>The king cobra genome reveals dynamic gene evolution and adaptation in the snake venom system.</title>
        <authorList>
            <person name="Vonk F.J."/>
            <person name="Casewell N.R."/>
            <person name="Henkel C.V."/>
            <person name="Heimberg A.M."/>
            <person name="Jansen H.J."/>
            <person name="McCleary R.J."/>
            <person name="Kerkkamp H.M."/>
            <person name="Vos R.A."/>
            <person name="Guerreiro I."/>
            <person name="Calvete J.J."/>
            <person name="Wuster W."/>
            <person name="Woods A.E."/>
            <person name="Logan J.M."/>
            <person name="Harrison R.A."/>
            <person name="Castoe T.A."/>
            <person name="de Koning A.P."/>
            <person name="Pollock D.D."/>
            <person name="Yandell M."/>
            <person name="Calderon D."/>
            <person name="Renjifo C."/>
            <person name="Currier R.B."/>
            <person name="Salgado D."/>
            <person name="Pla D."/>
            <person name="Sanz L."/>
            <person name="Hyder A.S."/>
            <person name="Ribeiro J.M."/>
            <person name="Arntzen J.W."/>
            <person name="van den Thillart G.E."/>
            <person name="Boetzer M."/>
            <person name="Pirovano W."/>
            <person name="Dirks R.P."/>
            <person name="Spaink H.P."/>
            <person name="Duboule D."/>
            <person name="McGlinn E."/>
            <person name="Kini R.M."/>
            <person name="Richardson M.K."/>
        </authorList>
    </citation>
    <scope>NUCLEOTIDE SEQUENCE</scope>
    <source>
        <tissue evidence="3">Blood</tissue>
    </source>
</reference>
<gene>
    <name evidence="3" type="primary">Nup98</name>
    <name evidence="3" type="ORF">L345_15873</name>
</gene>
<dbReference type="Pfam" id="PF12110">
    <property type="entry name" value="Nup96"/>
    <property type="match status" value="1"/>
</dbReference>
<protein>
    <submittedName>
        <fullName evidence="3">Nuclear pore complex protein Nup98-Nup96</fullName>
    </submittedName>
</protein>
<dbReference type="Proteomes" id="UP000018936">
    <property type="component" value="Unassembled WGS sequence"/>
</dbReference>
<keyword evidence="4" id="KW-1185">Reference proteome</keyword>
<feature type="domain" description="Nuclear pore complex protein NUP96 C-terminal" evidence="2">
    <location>
        <begin position="8"/>
        <end position="62"/>
    </location>
</feature>
<sequence>HSPSSSVAGDLRLSLLLSQLVGSQEVRELLALQLADWHQLQADAFIQDERLRIFCLLSGKPVSGVALAFSPGHWPRCGSCPRREPSTSVPNWTGSAPWGSTCGPQRVRSCIPGRRPLGRAWSADPRLDWGSALGREQPRPGDGPGLCLAQEGHWGELWPPCFSWCPPSCSHRSWPLFLPSALECLQGFMLISLHAIQSVREMDGWEGREGGRERERIETRDGEMIDGGANALLRQHRGRGERFYIDFVYKRLHRFPKRGAGLLARVEGGGGGFPATEEGLAGAGEGGWLDRNTPLSAKTPVPTGLRVPQASPEREGYACPPLPPYLEDSGFVAENDNAQRPLRDVCFHLLKLYSDRYLLLLPSPPPPWGLAWRPGTLEAPPLASPTPTQRPGAAAPRIPTSPDGFLHVKLGRRKQYVGLFFFPPSLSFGCLDFLPCCIQGKIVGSGFPWPPPQAEKKGLA</sequence>
<feature type="region of interest" description="Disordered" evidence="1">
    <location>
        <begin position="379"/>
        <end position="400"/>
    </location>
</feature>
<evidence type="ECO:0000256" key="1">
    <source>
        <dbReference type="SAM" id="MobiDB-lite"/>
    </source>
</evidence>
<feature type="region of interest" description="Disordered" evidence="1">
    <location>
        <begin position="295"/>
        <end position="316"/>
    </location>
</feature>
<evidence type="ECO:0000313" key="3">
    <source>
        <dbReference type="EMBL" id="ETE58408.1"/>
    </source>
</evidence>
<comment type="caution">
    <text evidence="3">The sequence shown here is derived from an EMBL/GenBank/DDBJ whole genome shotgun (WGS) entry which is preliminary data.</text>
</comment>
<evidence type="ECO:0000259" key="2">
    <source>
        <dbReference type="Pfam" id="PF12110"/>
    </source>
</evidence>
<evidence type="ECO:0000313" key="4">
    <source>
        <dbReference type="Proteomes" id="UP000018936"/>
    </source>
</evidence>